<evidence type="ECO:0000256" key="9">
    <source>
        <dbReference type="PROSITE-ProRule" id="PRU00103"/>
    </source>
</evidence>
<evidence type="ECO:0000256" key="4">
    <source>
        <dbReference type="ARBA" id="ARBA00022490"/>
    </source>
</evidence>
<sequence length="872" mass="95449">MNASELLANSLSPDATTRQNATTQLENAARMDYGSYVSHLAQVVADESSPSHIRTAAGLALKNSLYSRDYARQNEFSQRWLEQLDPNIKNNVKQQLLQTLASPSAKAAGDAGQVIANIAAIELPSGQWLDLVHTLLGFVGQTANISLKVSTLQTIGFLCEGIKPEVLAAQSNEILTAVVQGARSDETNKDVKLSALRALYNSLEFVRDNMENEGERNYLMQVVCEATQYQDTDVQVAAFECLVRIMGLYYDKMGFYMERALFGLTSLGMKATEESVALQAIEFWSTVCEEEIELAIEAVEAILEAAEEYGEPPARESKHFARIALPEILPIILQLLTKQEEDADEDEWNVSMAAGTCLSLLARATGDMIVQPVIPFIEANIKSPDWHAREAAVMAFGAILDGPDPAALETLVQQALPILLPMMQDSNLNVKDTTAYTIGCICDLMAQSLRAEPTLRDVISVLITGVEDKPRISANCSWSLMNLVDQLHAFDEGTTPPTGALSPYYQGIVTGLMKVTEKPTNEANYRTSAYEALGSYVTQAPMDALQSVSAITLTILARQEQLLGMQSELLGVEDRMNWNELQGNFCSILINVIRKLNNDIKPLTERIMINALNLIKSAGKHSTVLEDSFLLVGTMAAAIEQDMQPYIGPFLEPLLNAIQSTEDSQLCTVAVGVIGDICRALGEHAQAYAQGFMTTLFNTLQSQTLNRQVKISVLSCFGDISLAIGAGFVPFLEPTMNVLKQAGDLAADENDYDMIDYIQSLREGIIEAYVGIITSLKASGKADVVLPYVPSILDLLHRTLTDEDRTEALVKLGVGLIGDLADAYRNGEIREALLQEWIVNSFKFKGRGYSPDTKKTLKWAKENVRAATNVQG</sequence>
<evidence type="ECO:0000256" key="1">
    <source>
        <dbReference type="ARBA" id="ARBA00004496"/>
    </source>
</evidence>
<evidence type="ECO:0000256" key="8">
    <source>
        <dbReference type="ARBA" id="ARBA00083566"/>
    </source>
</evidence>
<evidence type="ECO:0000313" key="11">
    <source>
        <dbReference type="EMBL" id="KIO18484.1"/>
    </source>
</evidence>
<protein>
    <recommendedName>
        <fullName evidence="7">Importin-95</fullName>
    </recommendedName>
    <alternativeName>
        <fullName evidence="8">Karyopherin-95</fullName>
    </alternativeName>
</protein>
<organism evidence="11 12">
    <name type="scientific">Tulasnella calospora MUT 4182</name>
    <dbReference type="NCBI Taxonomy" id="1051891"/>
    <lineage>
        <taxon>Eukaryota</taxon>
        <taxon>Fungi</taxon>
        <taxon>Dikarya</taxon>
        <taxon>Basidiomycota</taxon>
        <taxon>Agaricomycotina</taxon>
        <taxon>Agaricomycetes</taxon>
        <taxon>Cantharellales</taxon>
        <taxon>Tulasnellaceae</taxon>
        <taxon>Tulasnella</taxon>
    </lineage>
</organism>
<feature type="repeat" description="HEAT" evidence="9">
    <location>
        <begin position="415"/>
        <end position="452"/>
    </location>
</feature>
<keyword evidence="12" id="KW-1185">Reference proteome</keyword>
<dbReference type="HOGENOM" id="CLU_008296_1_0_1"/>
<dbReference type="Pfam" id="PF03810">
    <property type="entry name" value="IBN_N"/>
    <property type="match status" value="1"/>
</dbReference>
<dbReference type="Proteomes" id="UP000054248">
    <property type="component" value="Unassembled WGS sequence"/>
</dbReference>
<dbReference type="FunFam" id="1.25.10.10:FF:000027">
    <property type="entry name" value="Importin subunit beta-1"/>
    <property type="match status" value="1"/>
</dbReference>
<name>A0A0C3Q5R6_9AGAM</name>
<reference evidence="11 12" key="1">
    <citation type="submission" date="2014-04" db="EMBL/GenBank/DDBJ databases">
        <authorList>
            <consortium name="DOE Joint Genome Institute"/>
            <person name="Kuo A."/>
            <person name="Girlanda M."/>
            <person name="Perotto S."/>
            <person name="Kohler A."/>
            <person name="Nagy L.G."/>
            <person name="Floudas D."/>
            <person name="Copeland A."/>
            <person name="Barry K.W."/>
            <person name="Cichocki N."/>
            <person name="Veneault-Fourrey C."/>
            <person name="LaButti K."/>
            <person name="Lindquist E.A."/>
            <person name="Lipzen A."/>
            <person name="Lundell T."/>
            <person name="Morin E."/>
            <person name="Murat C."/>
            <person name="Sun H."/>
            <person name="Tunlid A."/>
            <person name="Henrissat B."/>
            <person name="Grigoriev I.V."/>
            <person name="Hibbett D.S."/>
            <person name="Martin F."/>
            <person name="Nordberg H.P."/>
            <person name="Cantor M.N."/>
            <person name="Hua S.X."/>
        </authorList>
    </citation>
    <scope>NUCLEOTIDE SEQUENCE [LARGE SCALE GENOMIC DNA]</scope>
    <source>
        <strain evidence="11 12">MUT 4182</strain>
    </source>
</reference>
<comment type="similarity">
    <text evidence="2">Belongs to the importin beta family. Importin beta-1 subfamily.</text>
</comment>
<dbReference type="InterPro" id="IPR001494">
    <property type="entry name" value="Importin-beta_N"/>
</dbReference>
<keyword evidence="5" id="KW-0677">Repeat</keyword>
<evidence type="ECO:0000256" key="5">
    <source>
        <dbReference type="ARBA" id="ARBA00022737"/>
    </source>
</evidence>
<dbReference type="Pfam" id="PF25574">
    <property type="entry name" value="TPR_IMB1"/>
    <property type="match status" value="1"/>
</dbReference>
<accession>A0A0C3Q5R6</accession>
<dbReference type="PANTHER" id="PTHR10527">
    <property type="entry name" value="IMPORTIN BETA"/>
    <property type="match status" value="1"/>
</dbReference>
<evidence type="ECO:0000259" key="10">
    <source>
        <dbReference type="PROSITE" id="PS50166"/>
    </source>
</evidence>
<dbReference type="GO" id="GO:0005737">
    <property type="term" value="C:cytoplasm"/>
    <property type="evidence" value="ECO:0007669"/>
    <property type="project" value="UniProtKB-SubCell"/>
</dbReference>
<evidence type="ECO:0000256" key="6">
    <source>
        <dbReference type="ARBA" id="ARBA00022927"/>
    </source>
</evidence>
<dbReference type="EMBL" id="KN823283">
    <property type="protein sequence ID" value="KIO18484.1"/>
    <property type="molecule type" value="Genomic_DNA"/>
</dbReference>
<dbReference type="InterPro" id="IPR040122">
    <property type="entry name" value="Importin_beta"/>
</dbReference>
<keyword evidence="6" id="KW-0653">Protein transport</keyword>
<dbReference type="GO" id="GO:0031267">
    <property type="term" value="F:small GTPase binding"/>
    <property type="evidence" value="ECO:0007669"/>
    <property type="project" value="InterPro"/>
</dbReference>
<comment type="subcellular location">
    <subcellularLocation>
        <location evidence="1">Cytoplasm</location>
    </subcellularLocation>
</comment>
<dbReference type="GO" id="GO:0006606">
    <property type="term" value="P:protein import into nucleus"/>
    <property type="evidence" value="ECO:0007669"/>
    <property type="project" value="InterPro"/>
</dbReference>
<dbReference type="Gene3D" id="1.25.10.10">
    <property type="entry name" value="Leucine-rich Repeat Variant"/>
    <property type="match status" value="1"/>
</dbReference>
<keyword evidence="4" id="KW-0963">Cytoplasm</keyword>
<dbReference type="SUPFAM" id="SSF48371">
    <property type="entry name" value="ARM repeat"/>
    <property type="match status" value="1"/>
</dbReference>
<dbReference type="Pfam" id="PF13513">
    <property type="entry name" value="HEAT_EZ"/>
    <property type="match status" value="1"/>
</dbReference>
<evidence type="ECO:0000256" key="2">
    <source>
        <dbReference type="ARBA" id="ARBA00010907"/>
    </source>
</evidence>
<evidence type="ECO:0000256" key="7">
    <source>
        <dbReference type="ARBA" id="ARBA00079884"/>
    </source>
</evidence>
<dbReference type="InterPro" id="IPR011989">
    <property type="entry name" value="ARM-like"/>
</dbReference>
<evidence type="ECO:0000313" key="12">
    <source>
        <dbReference type="Proteomes" id="UP000054248"/>
    </source>
</evidence>
<dbReference type="InterPro" id="IPR016024">
    <property type="entry name" value="ARM-type_fold"/>
</dbReference>
<feature type="domain" description="Importin N-terminal" evidence="10">
    <location>
        <begin position="21"/>
        <end position="102"/>
    </location>
</feature>
<dbReference type="InterPro" id="IPR021133">
    <property type="entry name" value="HEAT_type_2"/>
</dbReference>
<dbReference type="PROSITE" id="PS50077">
    <property type="entry name" value="HEAT_REPEAT"/>
    <property type="match status" value="1"/>
</dbReference>
<evidence type="ECO:0000256" key="3">
    <source>
        <dbReference type="ARBA" id="ARBA00022448"/>
    </source>
</evidence>
<dbReference type="PROSITE" id="PS50166">
    <property type="entry name" value="IMPORTIN_B_NT"/>
    <property type="match status" value="1"/>
</dbReference>
<keyword evidence="3" id="KW-0813">Transport</keyword>
<dbReference type="OrthoDB" id="10263328at2759"/>
<dbReference type="InterPro" id="IPR058584">
    <property type="entry name" value="IMB1_TNPO1-like_TPR"/>
</dbReference>
<dbReference type="STRING" id="1051891.A0A0C3Q5R6"/>
<gene>
    <name evidence="11" type="ORF">M407DRAFT_158894</name>
</gene>
<reference evidence="12" key="2">
    <citation type="submission" date="2015-01" db="EMBL/GenBank/DDBJ databases">
        <title>Evolutionary Origins and Diversification of the Mycorrhizal Mutualists.</title>
        <authorList>
            <consortium name="DOE Joint Genome Institute"/>
            <consortium name="Mycorrhizal Genomics Consortium"/>
            <person name="Kohler A."/>
            <person name="Kuo A."/>
            <person name="Nagy L.G."/>
            <person name="Floudas D."/>
            <person name="Copeland A."/>
            <person name="Barry K.W."/>
            <person name="Cichocki N."/>
            <person name="Veneault-Fourrey C."/>
            <person name="LaButti K."/>
            <person name="Lindquist E.A."/>
            <person name="Lipzen A."/>
            <person name="Lundell T."/>
            <person name="Morin E."/>
            <person name="Murat C."/>
            <person name="Riley R."/>
            <person name="Ohm R."/>
            <person name="Sun H."/>
            <person name="Tunlid A."/>
            <person name="Henrissat B."/>
            <person name="Grigoriev I.V."/>
            <person name="Hibbett D.S."/>
            <person name="Martin F."/>
        </authorList>
    </citation>
    <scope>NUCLEOTIDE SEQUENCE [LARGE SCALE GENOMIC DNA]</scope>
    <source>
        <strain evidence="12">MUT 4182</strain>
    </source>
</reference>
<proteinExistence type="inferred from homology"/>
<dbReference type="AlphaFoldDB" id="A0A0C3Q5R6"/>
<dbReference type="SMART" id="SM00913">
    <property type="entry name" value="IBN_N"/>
    <property type="match status" value="1"/>
</dbReference>